<organism evidence="1 2">
    <name type="scientific">Armillaria ostoyae</name>
    <name type="common">Armillaria root rot fungus</name>
    <dbReference type="NCBI Taxonomy" id="47428"/>
    <lineage>
        <taxon>Eukaryota</taxon>
        <taxon>Fungi</taxon>
        <taxon>Dikarya</taxon>
        <taxon>Basidiomycota</taxon>
        <taxon>Agaricomycotina</taxon>
        <taxon>Agaricomycetes</taxon>
        <taxon>Agaricomycetidae</taxon>
        <taxon>Agaricales</taxon>
        <taxon>Marasmiineae</taxon>
        <taxon>Physalacriaceae</taxon>
        <taxon>Armillaria</taxon>
    </lineage>
</organism>
<reference evidence="2" key="1">
    <citation type="journal article" date="2017" name="Nat. Ecol. Evol.">
        <title>Genome expansion and lineage-specific genetic innovations in the forest pathogenic fungi Armillaria.</title>
        <authorList>
            <person name="Sipos G."/>
            <person name="Prasanna A.N."/>
            <person name="Walter M.C."/>
            <person name="O'Connor E."/>
            <person name="Balint B."/>
            <person name="Krizsan K."/>
            <person name="Kiss B."/>
            <person name="Hess J."/>
            <person name="Varga T."/>
            <person name="Slot J."/>
            <person name="Riley R."/>
            <person name="Boka B."/>
            <person name="Rigling D."/>
            <person name="Barry K."/>
            <person name="Lee J."/>
            <person name="Mihaltcheva S."/>
            <person name="LaButti K."/>
            <person name="Lipzen A."/>
            <person name="Waldron R."/>
            <person name="Moloney N.M."/>
            <person name="Sperisen C."/>
            <person name="Kredics L."/>
            <person name="Vagvoelgyi C."/>
            <person name="Patrignani A."/>
            <person name="Fitzpatrick D."/>
            <person name="Nagy I."/>
            <person name="Doyle S."/>
            <person name="Anderson J.B."/>
            <person name="Grigoriev I.V."/>
            <person name="Gueldener U."/>
            <person name="Muensterkoetter M."/>
            <person name="Nagy L.G."/>
        </authorList>
    </citation>
    <scope>NUCLEOTIDE SEQUENCE [LARGE SCALE GENOMIC DNA]</scope>
    <source>
        <strain evidence="2">C18/9</strain>
    </source>
</reference>
<sequence>MNPRASLVVFACPISIDYDVDLVLFEPHPGRRGASMQRSLRYPVRKSNVEFASVDCDFVIVLYSNHTQEDEEFEDKDYAGTEILSGELICFEGLMLYEDTAQVSINVISRAPFSLASM</sequence>
<evidence type="ECO:0000313" key="1">
    <source>
        <dbReference type="EMBL" id="SJK99562.1"/>
    </source>
</evidence>
<protein>
    <submittedName>
        <fullName evidence="1">Uncharacterized protein</fullName>
    </submittedName>
</protein>
<accession>A0A284QSU3</accession>
<proteinExistence type="predicted"/>
<dbReference type="EMBL" id="FUEG01000002">
    <property type="protein sequence ID" value="SJK99562.1"/>
    <property type="molecule type" value="Genomic_DNA"/>
</dbReference>
<name>A0A284QSU3_ARMOS</name>
<gene>
    <name evidence="1" type="ORF">ARMOST_02870</name>
</gene>
<dbReference type="Proteomes" id="UP000219338">
    <property type="component" value="Unassembled WGS sequence"/>
</dbReference>
<keyword evidence="2" id="KW-1185">Reference proteome</keyword>
<dbReference type="AlphaFoldDB" id="A0A284QSU3"/>
<evidence type="ECO:0000313" key="2">
    <source>
        <dbReference type="Proteomes" id="UP000219338"/>
    </source>
</evidence>